<sequence length="463" mass="50584">MATPPNADQAIALNRFGLGARADDTAPADPRQWLLGQMDHYEAAPAAFASADTSAAIASQYREDRADLKADAKDDDADAKAAALKALRQKGQELYRTEVAMRVASALTTPTPFLERLVYFWANHFAVSADKPQVTILAGAFEREAIRPHVLGRFEDMLIAVERHPAMLFFLDQVRSAGPNSKLAERVERNGNKRKIGINENLAREIMELHTLGVRTGYTQADVTQFALALSGWSIGGLNAKTEGDETAGFKFRPPMHEPGPKTIIGKSYPQQGEGQARAVLHDLASSDATALHLATKLARHFIADDPPDEAVAALQAAFISSRGDLPTVYHTLIDLKSAWTPQPVKFKTPWEWTISALRGLGMTDVTDMPVAPMLNQLGQPVWRPRSPAGYDDIAASWAAPDALVRRVEVAQRLTRKLDIDPRQLAPRILPAVSTMTATEVGRAESLHTGLALLIVSPDFQRR</sequence>
<keyword evidence="2" id="KW-1185">Reference proteome</keyword>
<dbReference type="EMBL" id="JBEWSZ010000001">
    <property type="protein sequence ID" value="MET2825567.1"/>
    <property type="molecule type" value="Genomic_DNA"/>
</dbReference>
<dbReference type="Pfam" id="PF08811">
    <property type="entry name" value="DUF1800"/>
    <property type="match status" value="1"/>
</dbReference>
<gene>
    <name evidence="1" type="ORF">ABVQ20_01090</name>
</gene>
<dbReference type="Proteomes" id="UP001548832">
    <property type="component" value="Unassembled WGS sequence"/>
</dbReference>
<organism evidence="1 2">
    <name type="scientific">Mesorhizobium shangrilense</name>
    <dbReference type="NCBI Taxonomy" id="460060"/>
    <lineage>
        <taxon>Bacteria</taxon>
        <taxon>Pseudomonadati</taxon>
        <taxon>Pseudomonadota</taxon>
        <taxon>Alphaproteobacteria</taxon>
        <taxon>Hyphomicrobiales</taxon>
        <taxon>Phyllobacteriaceae</taxon>
        <taxon>Mesorhizobium</taxon>
    </lineage>
</organism>
<accession>A0ABV2D6D4</accession>
<reference evidence="1 2" key="1">
    <citation type="submission" date="2024-06" db="EMBL/GenBank/DDBJ databases">
        <authorList>
            <person name="Kim D.-U."/>
        </authorList>
    </citation>
    <scope>NUCLEOTIDE SEQUENCE [LARGE SCALE GENOMIC DNA]</scope>
    <source>
        <strain evidence="1 2">KACC15460</strain>
    </source>
</reference>
<dbReference type="RefSeq" id="WP_354457659.1">
    <property type="nucleotide sequence ID" value="NZ_JBEWSZ010000001.1"/>
</dbReference>
<evidence type="ECO:0000313" key="1">
    <source>
        <dbReference type="EMBL" id="MET2825567.1"/>
    </source>
</evidence>
<comment type="caution">
    <text evidence="1">The sequence shown here is derived from an EMBL/GenBank/DDBJ whole genome shotgun (WGS) entry which is preliminary data.</text>
</comment>
<name>A0ABV2D6D4_9HYPH</name>
<protein>
    <submittedName>
        <fullName evidence="1">DUF1800 domain-containing protein</fullName>
    </submittedName>
</protein>
<evidence type="ECO:0000313" key="2">
    <source>
        <dbReference type="Proteomes" id="UP001548832"/>
    </source>
</evidence>
<dbReference type="InterPro" id="IPR014917">
    <property type="entry name" value="DUF1800"/>
</dbReference>
<proteinExistence type="predicted"/>